<feature type="active site" description="Charge relay system" evidence="5">
    <location>
        <position position="316"/>
    </location>
</feature>
<evidence type="ECO:0000256" key="4">
    <source>
        <dbReference type="ARBA" id="ARBA00022825"/>
    </source>
</evidence>
<dbReference type="AlphaFoldDB" id="D3PRG7"/>
<keyword evidence="2 5" id="KW-0645">Protease</keyword>
<evidence type="ECO:0000256" key="7">
    <source>
        <dbReference type="SAM" id="MobiDB-lite"/>
    </source>
</evidence>
<dbReference type="RefSeq" id="WP_013013569.1">
    <property type="nucleotide sequence ID" value="NC_013946.1"/>
</dbReference>
<evidence type="ECO:0000259" key="9">
    <source>
        <dbReference type="Pfam" id="PF00082"/>
    </source>
</evidence>
<dbReference type="InterPro" id="IPR000209">
    <property type="entry name" value="Peptidase_S8/S53_dom"/>
</dbReference>
<evidence type="ECO:0000256" key="3">
    <source>
        <dbReference type="ARBA" id="ARBA00022801"/>
    </source>
</evidence>
<feature type="compositionally biased region" description="Low complexity" evidence="7">
    <location>
        <begin position="275"/>
        <end position="296"/>
    </location>
</feature>
<evidence type="ECO:0000313" key="11">
    <source>
        <dbReference type="EMBL" id="AGK04520.1"/>
    </source>
</evidence>
<feature type="active site" description="Charge relay system" evidence="5">
    <location>
        <position position="509"/>
    </location>
</feature>
<dbReference type="KEGG" id="mre:K649_06100"/>
<evidence type="ECO:0000313" key="10">
    <source>
        <dbReference type="EMBL" id="ADD28050.1"/>
    </source>
</evidence>
<dbReference type="PROSITE" id="PS00138">
    <property type="entry name" value="SUBTILASE_SER"/>
    <property type="match status" value="1"/>
</dbReference>
<dbReference type="GO" id="GO:0004252">
    <property type="term" value="F:serine-type endopeptidase activity"/>
    <property type="evidence" value="ECO:0007669"/>
    <property type="project" value="UniProtKB-UniRule"/>
</dbReference>
<dbReference type="OrthoDB" id="9798386at2"/>
<dbReference type="EMBL" id="CP005385">
    <property type="protein sequence ID" value="AGK04520.1"/>
    <property type="molecule type" value="Genomic_DNA"/>
</dbReference>
<dbReference type="eggNOG" id="COG1404">
    <property type="taxonomic scope" value="Bacteria"/>
</dbReference>
<dbReference type="EMBL" id="CP001743">
    <property type="protein sequence ID" value="ADD28050.1"/>
    <property type="molecule type" value="Genomic_DNA"/>
</dbReference>
<dbReference type="PROSITE" id="PS51892">
    <property type="entry name" value="SUBTILASE"/>
    <property type="match status" value="1"/>
</dbReference>
<evidence type="ECO:0000313" key="12">
    <source>
        <dbReference type="Proteomes" id="UP000006655"/>
    </source>
</evidence>
<dbReference type="PRINTS" id="PR00723">
    <property type="entry name" value="SUBTILISIN"/>
</dbReference>
<dbReference type="InterPro" id="IPR036852">
    <property type="entry name" value="Peptidase_S8/S53_dom_sf"/>
</dbReference>
<reference evidence="10 12" key="1">
    <citation type="journal article" date="2010" name="Stand. Genomic Sci.">
        <title>Complete genome sequence of Meiothermus ruber type strain (21).</title>
        <authorList>
            <person name="Tindall B.J."/>
            <person name="Sikorski J."/>
            <person name="Lucas S."/>
            <person name="Goltsman E."/>
            <person name="Copeland A."/>
            <person name="Glavina Del Rio T."/>
            <person name="Nolan M."/>
            <person name="Tice H."/>
            <person name="Cheng J.F."/>
            <person name="Han C."/>
            <person name="Pitluck S."/>
            <person name="Liolios K."/>
            <person name="Ivanova N."/>
            <person name="Mavromatis K."/>
            <person name="Ovchinnikova G."/>
            <person name="Pati A."/>
            <person name="Fahnrich R."/>
            <person name="Goodwin L."/>
            <person name="Chen A."/>
            <person name="Palaniappan K."/>
            <person name="Land M."/>
            <person name="Hauser L."/>
            <person name="Chang Y.J."/>
            <person name="Jeffries C.D."/>
            <person name="Rohde M."/>
            <person name="Goker M."/>
            <person name="Woyke T."/>
            <person name="Bristow J."/>
            <person name="Eisen J.A."/>
            <person name="Markowitz V."/>
            <person name="Hugenholtz P."/>
            <person name="Kyrpides N.C."/>
            <person name="Klenk H.P."/>
            <person name="Lapidus A."/>
        </authorList>
    </citation>
    <scope>NUCLEOTIDE SEQUENCE [LARGE SCALE GENOMIC DNA]</scope>
    <source>
        <strain evidence="12">ATCC 35948 / DSM 1279 / VKM B-1258 / 21</strain>
        <strain evidence="10">DSM 1279</strain>
    </source>
</reference>
<sequence length="645" mass="67459">MRRYPVLILLSALLVGCGSNGALVSAIPKEVVLEGLEGSLVLPVGSNVAWKIESYSTWLSVTPQAGIGPKVVQIRAEFADGIQEQPEYTGSLRLTGDLEAEVLVRLPLVKVTGGVVDSSLTAASVSGAPLASQSLPSQSAPAPSAASNEILVKYRTDLRAAVLPQGSRVLSHDRISRITKLRAANPEALLQRLRLDPSVEWAEINGTVRAQGEPTDQYYPQQWHLRSTGARFTYLQNYTTPITVAVVDSGVRYDHPDLAGRLWRPGEGAYDFVGDAAPPDNPADPYDPCGAPAPDTLGDDDPTDPCDLNGTTGGSHGTHVTGLIVANSGSFAPPCANCSASGVVGMAYNAPVKVLPLRVLDSGGSGTFENVALAVRYAAGIPVELGGQLVQNPHPAQVINLSLGSINYSNAMCEAVADVVARGVLVVAAAGNFQNRNPGALVYPAACPGAISVAATDMYNQVAYYSQQNGEVDIAAPGGNTTQPGGGVLSTTWNYQTNLPNYTFYMGTSQAAPQVAAALAMVLSSGRATNAEEAWNLIRSSATDLGAPGRDNAYGYGLLNLPGAFGWTLPRGELLVSLSGPIARRVPVVNGRFETFLLPGRYTLVACRDDSGNSLCDSGEPQVERQVQVNGGNTLDLGIIQIGSQ</sequence>
<accession>D3PRG7</accession>
<name>D3PRG7_MEIRD</name>
<feature type="region of interest" description="Disordered" evidence="7">
    <location>
        <begin position="275"/>
        <end position="304"/>
    </location>
</feature>
<organism evidence="11 13">
    <name type="scientific">Meiothermus ruber (strain ATCC 35948 / DSM 1279 / VKM B-1258 / 21)</name>
    <name type="common">Thermus ruber</name>
    <dbReference type="NCBI Taxonomy" id="504728"/>
    <lineage>
        <taxon>Bacteria</taxon>
        <taxon>Thermotogati</taxon>
        <taxon>Deinococcota</taxon>
        <taxon>Deinococci</taxon>
        <taxon>Thermales</taxon>
        <taxon>Thermaceae</taxon>
        <taxon>Meiothermus</taxon>
    </lineage>
</organism>
<evidence type="ECO:0000256" key="6">
    <source>
        <dbReference type="RuleBase" id="RU003355"/>
    </source>
</evidence>
<dbReference type="PANTHER" id="PTHR43806:SF11">
    <property type="entry name" value="CEREVISIN-RELATED"/>
    <property type="match status" value="1"/>
</dbReference>
<dbReference type="Pfam" id="PF00082">
    <property type="entry name" value="Peptidase_S8"/>
    <property type="match status" value="1"/>
</dbReference>
<gene>
    <name evidence="10" type="ordered locus">Mrub_1288</name>
    <name evidence="11" type="ORF">K649_06100</name>
</gene>
<proteinExistence type="inferred from homology"/>
<keyword evidence="8" id="KW-0732">Signal</keyword>
<feature type="domain" description="Peptidase S8/S53" evidence="9">
    <location>
        <begin position="242"/>
        <end position="557"/>
    </location>
</feature>
<dbReference type="SUPFAM" id="SSF52743">
    <property type="entry name" value="Subtilisin-like"/>
    <property type="match status" value="1"/>
</dbReference>
<dbReference type="PATRIC" id="fig|504728.9.peg.1256"/>
<dbReference type="PROSITE" id="PS51257">
    <property type="entry name" value="PROKAR_LIPOPROTEIN"/>
    <property type="match status" value="1"/>
</dbReference>
<dbReference type="GO" id="GO:0006508">
    <property type="term" value="P:proteolysis"/>
    <property type="evidence" value="ECO:0007669"/>
    <property type="project" value="UniProtKB-KW"/>
</dbReference>
<dbReference type="PANTHER" id="PTHR43806">
    <property type="entry name" value="PEPTIDASE S8"/>
    <property type="match status" value="1"/>
</dbReference>
<feature type="signal peptide" evidence="8">
    <location>
        <begin position="1"/>
        <end position="22"/>
    </location>
</feature>
<dbReference type="Proteomes" id="UP000006655">
    <property type="component" value="Chromosome"/>
</dbReference>
<protein>
    <submittedName>
        <fullName evidence="11">Peptidase S8 and S53 subtilisin kexin sedolisin</fullName>
    </submittedName>
</protein>
<evidence type="ECO:0000256" key="2">
    <source>
        <dbReference type="ARBA" id="ARBA00022670"/>
    </source>
</evidence>
<dbReference type="PROSITE" id="PS00137">
    <property type="entry name" value="SUBTILASE_HIS"/>
    <property type="match status" value="1"/>
</dbReference>
<dbReference type="InterPro" id="IPR050131">
    <property type="entry name" value="Peptidase_S8_subtilisin-like"/>
</dbReference>
<dbReference type="InterPro" id="IPR015500">
    <property type="entry name" value="Peptidase_S8_subtilisin-rel"/>
</dbReference>
<keyword evidence="12" id="KW-1185">Reference proteome</keyword>
<dbReference type="Gene3D" id="3.40.50.200">
    <property type="entry name" value="Peptidase S8/S53 domain"/>
    <property type="match status" value="1"/>
</dbReference>
<dbReference type="InterPro" id="IPR023828">
    <property type="entry name" value="Peptidase_S8_Ser-AS"/>
</dbReference>
<dbReference type="PROSITE" id="PS00136">
    <property type="entry name" value="SUBTILASE_ASP"/>
    <property type="match status" value="1"/>
</dbReference>
<dbReference type="KEGG" id="mrb:Mrub_1288"/>
<keyword evidence="4 5" id="KW-0720">Serine protease</keyword>
<dbReference type="Proteomes" id="UP000013026">
    <property type="component" value="Chromosome"/>
</dbReference>
<dbReference type="InterPro" id="IPR023827">
    <property type="entry name" value="Peptidase_S8_Asp-AS"/>
</dbReference>
<reference evidence="11 13" key="3">
    <citation type="submission" date="2013-04" db="EMBL/GenBank/DDBJ databases">
        <authorList>
            <person name="Chin J."/>
            <person name="Alexander D.H."/>
            <person name="Marks P."/>
            <person name="Korlach J."/>
            <person name="Clum A."/>
            <person name="Copeland A."/>
        </authorList>
    </citation>
    <scope>NUCLEOTIDE SEQUENCE [LARGE SCALE GENOMIC DNA]</scope>
    <source>
        <strain evidence="13">ATCC 35948 / DSM 1279 / VKM B-1258 / 21</strain>
        <strain evidence="11">DSM 1279</strain>
    </source>
</reference>
<feature type="chain" id="PRO_5044729747" evidence="8">
    <location>
        <begin position="23"/>
        <end position="645"/>
    </location>
</feature>
<dbReference type="STRING" id="504728.K649_06100"/>
<feature type="active site" description="Charge relay system" evidence="5">
    <location>
        <position position="248"/>
    </location>
</feature>
<dbReference type="InterPro" id="IPR024361">
    <property type="entry name" value="BACON"/>
</dbReference>
<evidence type="ECO:0000256" key="1">
    <source>
        <dbReference type="ARBA" id="ARBA00011073"/>
    </source>
</evidence>
<evidence type="ECO:0000256" key="8">
    <source>
        <dbReference type="SAM" id="SignalP"/>
    </source>
</evidence>
<dbReference type="InterPro" id="IPR022398">
    <property type="entry name" value="Peptidase_S8_His-AS"/>
</dbReference>
<evidence type="ECO:0000313" key="13">
    <source>
        <dbReference type="Proteomes" id="UP000013026"/>
    </source>
</evidence>
<comment type="similarity">
    <text evidence="1 5 6">Belongs to the peptidase S8 family.</text>
</comment>
<keyword evidence="3 5" id="KW-0378">Hydrolase</keyword>
<dbReference type="CDD" id="cd14948">
    <property type="entry name" value="BACON"/>
    <property type="match status" value="1"/>
</dbReference>
<reference evidence="11" key="2">
    <citation type="submission" date="2013-04" db="EMBL/GenBank/DDBJ databases">
        <title>Non-Hybrid, Finished Microbial Genome Assemblies from Long-Read SMRT Sequencing Data.</title>
        <authorList>
            <person name="Klammer A."/>
            <person name="Drake J."/>
            <person name="Heiner C."/>
            <person name="Clum A."/>
            <person name="Copeland A."/>
            <person name="Huddleston J."/>
            <person name="Eichler E."/>
            <person name="Turner S.W."/>
        </authorList>
    </citation>
    <scope>NUCLEOTIDE SEQUENCE</scope>
    <source>
        <strain evidence="11">DSM 1279</strain>
    </source>
</reference>
<evidence type="ECO:0000256" key="5">
    <source>
        <dbReference type="PROSITE-ProRule" id="PRU01240"/>
    </source>
</evidence>